<evidence type="ECO:0000256" key="1">
    <source>
        <dbReference type="SAM" id="Coils"/>
    </source>
</evidence>
<dbReference type="InterPro" id="IPR043502">
    <property type="entry name" value="DNA/RNA_pol_sf"/>
</dbReference>
<dbReference type="InterPro" id="IPR000477">
    <property type="entry name" value="RT_dom"/>
</dbReference>
<name>A0AAV0VFI4_9STRA</name>
<dbReference type="Pfam" id="PF00078">
    <property type="entry name" value="RVT_1"/>
    <property type="match status" value="1"/>
</dbReference>
<dbReference type="EMBL" id="CANTFM010002686">
    <property type="protein sequence ID" value="CAI5747278.1"/>
    <property type="molecule type" value="Genomic_DNA"/>
</dbReference>
<accession>A0AAV0VFI4</accession>
<sequence>MMNDENTALLNALPELFEAADGKVNGVLKIIENTSNPDNVLKKVVEAAPAFNSAMSLKMAGHGTEIAELVQLHMINRVLSATTPDEDITFSAKWKRVMGSSVPSKRADLFKACAKWWTQTDRIHELSRFTKALSVFELALMSAAPTIFAKDHWIQFVTGEPVQWIPAHHARLLHPNALLKLLRSDLGALCMEQWRQVQWQGDDNTLLDRPTRGRSNGVLTVLRSDFPGFDTVTEVSRLTVPGRYLVVRVMVELVPIYIHNVYAPVDKLEKQSFYSNLATHEFEENATHFVLGDLNTPLDPSLDCSKPDLRYDPSRSSCLDWLARLGVVDAWRIHNDSKRVFTGPMPRKNRLDYILMSTRFCNQFFHDSKYFTPKHAGDHIAHSVSFKSGSQLHGRGYWKFPRYLLEYPQVVSAIAREAEAIRDQLRSVSHPGKLWEQWKKNIRVQLQELQKKLRTQDAQAAALREYKETVTRTSQYSQDTAFDFQAATAEKSTKHFFRPLDSSLRRVSIETVLTPDGSVSTNSHEISLRFLEHWGAEMGDANSPGGDTCPPDAAFQRKLLDSVVRVLPTLDRDILDMEIGAADLELAIKHMKANSSPGMDGLTAAFYQVAPAIFGECLALVFNDRLGRGALLASQRKSAVILLHKKGSCADPGNYRPISLMQVDVKVLSKALTFRLQTVIGKLIHPDQKGFVRGRSIHHHVRFLADLQDFVTRLDEEAYALFLDFQKAFDRVNWDYMFKLL</sequence>
<dbReference type="InterPro" id="IPR036691">
    <property type="entry name" value="Endo/exonu/phosph_ase_sf"/>
</dbReference>
<dbReference type="Gene3D" id="3.60.10.10">
    <property type="entry name" value="Endonuclease/exonuclease/phosphatase"/>
    <property type="match status" value="1"/>
</dbReference>
<dbReference type="SUPFAM" id="SSF56219">
    <property type="entry name" value="DNase I-like"/>
    <property type="match status" value="1"/>
</dbReference>
<feature type="coiled-coil region" evidence="1">
    <location>
        <begin position="439"/>
        <end position="466"/>
    </location>
</feature>
<proteinExistence type="predicted"/>
<evidence type="ECO:0000313" key="3">
    <source>
        <dbReference type="EMBL" id="CAI5747278.1"/>
    </source>
</evidence>
<evidence type="ECO:0000313" key="4">
    <source>
        <dbReference type="Proteomes" id="UP001162029"/>
    </source>
</evidence>
<dbReference type="PANTHER" id="PTHR19446">
    <property type="entry name" value="REVERSE TRANSCRIPTASES"/>
    <property type="match status" value="1"/>
</dbReference>
<evidence type="ECO:0000259" key="2">
    <source>
        <dbReference type="PROSITE" id="PS50878"/>
    </source>
</evidence>
<comment type="caution">
    <text evidence="3">The sequence shown here is derived from an EMBL/GenBank/DDBJ whole genome shotgun (WGS) entry which is preliminary data.</text>
</comment>
<dbReference type="PROSITE" id="PS50878">
    <property type="entry name" value="RT_POL"/>
    <property type="match status" value="1"/>
</dbReference>
<protein>
    <recommendedName>
        <fullName evidence="2">Reverse transcriptase domain-containing protein</fullName>
    </recommendedName>
</protein>
<dbReference type="CDD" id="cd01650">
    <property type="entry name" value="RT_nLTR_like"/>
    <property type="match status" value="1"/>
</dbReference>
<dbReference type="AlphaFoldDB" id="A0AAV0VFI4"/>
<keyword evidence="1" id="KW-0175">Coiled coil</keyword>
<reference evidence="3" key="1">
    <citation type="submission" date="2022-12" db="EMBL/GenBank/DDBJ databases">
        <authorList>
            <person name="Webb A."/>
        </authorList>
    </citation>
    <scope>NUCLEOTIDE SEQUENCE</scope>
    <source>
        <strain evidence="3">Pd1</strain>
    </source>
</reference>
<organism evidence="3 4">
    <name type="scientific">Peronospora destructor</name>
    <dbReference type="NCBI Taxonomy" id="86335"/>
    <lineage>
        <taxon>Eukaryota</taxon>
        <taxon>Sar</taxon>
        <taxon>Stramenopiles</taxon>
        <taxon>Oomycota</taxon>
        <taxon>Peronosporomycetes</taxon>
        <taxon>Peronosporales</taxon>
        <taxon>Peronosporaceae</taxon>
        <taxon>Peronospora</taxon>
    </lineage>
</organism>
<feature type="domain" description="Reverse transcriptase" evidence="2">
    <location>
        <begin position="624"/>
        <end position="741"/>
    </location>
</feature>
<keyword evidence="4" id="KW-1185">Reference proteome</keyword>
<dbReference type="Proteomes" id="UP001162029">
    <property type="component" value="Unassembled WGS sequence"/>
</dbReference>
<gene>
    <name evidence="3" type="ORF">PDE001_LOCUS12192</name>
</gene>
<dbReference type="SUPFAM" id="SSF56672">
    <property type="entry name" value="DNA/RNA polymerases"/>
    <property type="match status" value="1"/>
</dbReference>